<dbReference type="Proteomes" id="UP000198778">
    <property type="component" value="Unassembled WGS sequence"/>
</dbReference>
<reference evidence="2" key="1">
    <citation type="submission" date="2016-10" db="EMBL/GenBank/DDBJ databases">
        <authorList>
            <person name="Varghese N."/>
            <person name="Submissions S."/>
        </authorList>
    </citation>
    <scope>NUCLEOTIDE SEQUENCE [LARGE SCALE GENOMIC DNA]</scope>
    <source>
        <strain evidence="2">CGMCC 1.10369</strain>
    </source>
</reference>
<dbReference type="OrthoDB" id="2869086at2"/>
<accession>A0A1H0D340</accession>
<evidence type="ECO:0000313" key="1">
    <source>
        <dbReference type="EMBL" id="SDN64584.1"/>
    </source>
</evidence>
<keyword evidence="2" id="KW-1185">Reference proteome</keyword>
<organism evidence="1 2">
    <name type="scientific">Alkalicoccus daliensis</name>
    <dbReference type="NCBI Taxonomy" id="745820"/>
    <lineage>
        <taxon>Bacteria</taxon>
        <taxon>Bacillati</taxon>
        <taxon>Bacillota</taxon>
        <taxon>Bacilli</taxon>
        <taxon>Bacillales</taxon>
        <taxon>Bacillaceae</taxon>
        <taxon>Alkalicoccus</taxon>
    </lineage>
</organism>
<gene>
    <name evidence="1" type="ORF">SAMN04488053_102327</name>
</gene>
<dbReference type="AlphaFoldDB" id="A0A1H0D340"/>
<dbReference type="RefSeq" id="WP_090841684.1">
    <property type="nucleotide sequence ID" value="NZ_FNIL01000002.1"/>
</dbReference>
<evidence type="ECO:0000313" key="2">
    <source>
        <dbReference type="Proteomes" id="UP000198778"/>
    </source>
</evidence>
<dbReference type="EMBL" id="FNIL01000002">
    <property type="protein sequence ID" value="SDN64584.1"/>
    <property type="molecule type" value="Genomic_DNA"/>
</dbReference>
<name>A0A1H0D340_9BACI</name>
<proteinExistence type="predicted"/>
<sequence length="182" mass="20881">MLDRKKLFIIFLGIFVTGYGTLAIIETLNMNFDTVEEAFEDFLMEEHESEALASSAANNSSYYEDDKYTFVAYEVNNKIAVVHFEEGIFGWSWRGVSRYDSEVRSSLNSSIWQSEDEITIHGVIPDTISNKVVKVKAGNEEAEILELDDNLRVYILHINEGTEESENIQVRFFDENGEEIQL</sequence>
<protein>
    <submittedName>
        <fullName evidence="1">Uncharacterized protein</fullName>
    </submittedName>
</protein>